<evidence type="ECO:0000256" key="2">
    <source>
        <dbReference type="ARBA" id="ARBA00023125"/>
    </source>
</evidence>
<feature type="region of interest" description="Disordered" evidence="4">
    <location>
        <begin position="221"/>
        <end position="247"/>
    </location>
</feature>
<evidence type="ECO:0000313" key="7">
    <source>
        <dbReference type="Proteomes" id="UP001151760"/>
    </source>
</evidence>
<evidence type="ECO:0000259" key="5">
    <source>
        <dbReference type="Pfam" id="PF10551"/>
    </source>
</evidence>
<dbReference type="Pfam" id="PF10551">
    <property type="entry name" value="MULE"/>
    <property type="match status" value="1"/>
</dbReference>
<sequence>MVKLSVDLNEPKDSSKTDKAAQNGRTPKSLTLEIHHGGWFTPTPSRSYIGGQPFFDTKLGLDYGLHSLNVDADVLEMSKYVKDYKIILVYVEHGSSIFVTPKKGVSIAVNNHLRKCHIEIDSSPDPSSSVEAPIVVECAEDPFEELDDLLGEYAHIGKQITINEITGNEITRNESIGNDITGKHMVVHVGKSSTVDNVLELGMLFETEGVGPVGKFKEVEVDADNESEEESDTEGDYTIDSDTEDLDYDPKHDDVFDDDEHIVEEVHVNRNNFRFTADLKHDTSIGGVDVQDDDLDVIDYNSFGSDLDDGTDSERRMQLRKLRRIGKQKNKGPNKYYFYLGQQFASKKIVKGRVKKHSVETRIQLILVKNDNERVRVRCQGTIPALVPYVAIDNNTDKKYRVIKSLATNPDIHVMAVQDQMQKQFEVGVLKMKTFRAKRIASDIMIGSYREQYSLLREYAQELINQNPGTTVRIDVQQEPNPESLTRIFRRVYVCLGALKQGFRACGREILGLDGCFMSGPWPGQILTAVGVDANNGIYPVAYAIVEAESKASWCWFLNLLGEDLGIEANFNYTFISDRQKGLIQAIASVFPSAEHRYCVRHIHENMKSQFKGGVYKEMLWNAAKATSEGEFKKKMGELKSFNSDAYDWLMKIPLEQWSRAHFSVIAKTAGPLTPSVTKMFDAIKKRLLSIMKWELTGILCKHVVVAIYNMSKNSMGVGIPEQWVHAAYRLETWAHVYTFKVNPCNGRDMWPVVESRTIIIPHLYKPLIGRPPKKRKKSNDEIASQSASSCKLSRKVLADSVFGLCLVRSVMFG</sequence>
<reference evidence="6" key="2">
    <citation type="submission" date="2022-01" db="EMBL/GenBank/DDBJ databases">
        <authorList>
            <person name="Yamashiro T."/>
            <person name="Shiraishi A."/>
            <person name="Satake H."/>
            <person name="Nakayama K."/>
        </authorList>
    </citation>
    <scope>NUCLEOTIDE SEQUENCE</scope>
</reference>
<accession>A0ABQ5E206</accession>
<reference evidence="6" key="1">
    <citation type="journal article" date="2022" name="Int. J. Mol. Sci.">
        <title>Draft Genome of Tanacetum Coccineum: Genomic Comparison of Closely Related Tanacetum-Family Plants.</title>
        <authorList>
            <person name="Yamashiro T."/>
            <person name="Shiraishi A."/>
            <person name="Nakayama K."/>
            <person name="Satake H."/>
        </authorList>
    </citation>
    <scope>NUCLEOTIDE SEQUENCE</scope>
</reference>
<gene>
    <name evidence="6" type="ORF">Tco_0954165</name>
</gene>
<feature type="compositionally biased region" description="Basic and acidic residues" evidence="4">
    <location>
        <begin position="9"/>
        <end position="19"/>
    </location>
</feature>
<evidence type="ECO:0000313" key="6">
    <source>
        <dbReference type="EMBL" id="GJT45450.1"/>
    </source>
</evidence>
<proteinExistence type="predicted"/>
<organism evidence="6 7">
    <name type="scientific">Tanacetum coccineum</name>
    <dbReference type="NCBI Taxonomy" id="301880"/>
    <lineage>
        <taxon>Eukaryota</taxon>
        <taxon>Viridiplantae</taxon>
        <taxon>Streptophyta</taxon>
        <taxon>Embryophyta</taxon>
        <taxon>Tracheophyta</taxon>
        <taxon>Spermatophyta</taxon>
        <taxon>Magnoliopsida</taxon>
        <taxon>eudicotyledons</taxon>
        <taxon>Gunneridae</taxon>
        <taxon>Pentapetalae</taxon>
        <taxon>asterids</taxon>
        <taxon>campanulids</taxon>
        <taxon>Asterales</taxon>
        <taxon>Asteraceae</taxon>
        <taxon>Asteroideae</taxon>
        <taxon>Anthemideae</taxon>
        <taxon>Anthemidinae</taxon>
        <taxon>Tanacetum</taxon>
    </lineage>
</organism>
<evidence type="ECO:0000256" key="1">
    <source>
        <dbReference type="ARBA" id="ARBA00022578"/>
    </source>
</evidence>
<dbReference type="InterPro" id="IPR001207">
    <property type="entry name" value="Transposase_mutator"/>
</dbReference>
<feature type="region of interest" description="Disordered" evidence="4">
    <location>
        <begin position="1"/>
        <end position="27"/>
    </location>
</feature>
<protein>
    <submittedName>
        <fullName evidence="6">Mutator type transposase</fullName>
    </submittedName>
</protein>
<keyword evidence="3" id="KW-0233">DNA recombination</keyword>
<dbReference type="EMBL" id="BQNB010015903">
    <property type="protein sequence ID" value="GJT45450.1"/>
    <property type="molecule type" value="Genomic_DNA"/>
</dbReference>
<dbReference type="PANTHER" id="PTHR31973">
    <property type="entry name" value="POLYPROTEIN, PUTATIVE-RELATED"/>
    <property type="match status" value="1"/>
</dbReference>
<keyword evidence="1" id="KW-0815">Transposition</keyword>
<dbReference type="PROSITE" id="PS01007">
    <property type="entry name" value="TRANSPOSASE_MUTATOR"/>
    <property type="match status" value="1"/>
</dbReference>
<keyword evidence="7" id="KW-1185">Reference proteome</keyword>
<feature type="domain" description="MULE transposase" evidence="5">
    <location>
        <begin position="511"/>
        <end position="606"/>
    </location>
</feature>
<evidence type="ECO:0000256" key="4">
    <source>
        <dbReference type="SAM" id="MobiDB-lite"/>
    </source>
</evidence>
<keyword evidence="2" id="KW-0238">DNA-binding</keyword>
<name>A0ABQ5E206_9ASTR</name>
<dbReference type="Proteomes" id="UP001151760">
    <property type="component" value="Unassembled WGS sequence"/>
</dbReference>
<dbReference type="PANTHER" id="PTHR31973:SF190">
    <property type="entry name" value="MULE TRANSPOSASE DOMAIN-CONTAINING PROTEIN"/>
    <property type="match status" value="1"/>
</dbReference>
<evidence type="ECO:0000256" key="3">
    <source>
        <dbReference type="ARBA" id="ARBA00023172"/>
    </source>
</evidence>
<comment type="caution">
    <text evidence="6">The sequence shown here is derived from an EMBL/GenBank/DDBJ whole genome shotgun (WGS) entry which is preliminary data.</text>
</comment>
<dbReference type="InterPro" id="IPR018289">
    <property type="entry name" value="MULE_transposase_dom"/>
</dbReference>